<keyword evidence="6 7" id="KW-0472">Membrane</keyword>
<evidence type="ECO:0000256" key="6">
    <source>
        <dbReference type="ARBA" id="ARBA00023136"/>
    </source>
</evidence>
<evidence type="ECO:0000256" key="3">
    <source>
        <dbReference type="ARBA" id="ARBA00022475"/>
    </source>
</evidence>
<evidence type="ECO:0000259" key="8">
    <source>
        <dbReference type="Pfam" id="PF09335"/>
    </source>
</evidence>
<organism evidence="9 10">
    <name type="scientific">Lentzea flaviverrucosa</name>
    <dbReference type="NCBI Taxonomy" id="200379"/>
    <lineage>
        <taxon>Bacteria</taxon>
        <taxon>Bacillati</taxon>
        <taxon>Actinomycetota</taxon>
        <taxon>Actinomycetes</taxon>
        <taxon>Pseudonocardiales</taxon>
        <taxon>Pseudonocardiaceae</taxon>
        <taxon>Lentzea</taxon>
    </lineage>
</organism>
<keyword evidence="10" id="KW-1185">Reference proteome</keyword>
<keyword evidence="5 7" id="KW-1133">Transmembrane helix</keyword>
<feature type="transmembrane region" description="Helical" evidence="7">
    <location>
        <begin position="110"/>
        <end position="133"/>
    </location>
</feature>
<evidence type="ECO:0000256" key="4">
    <source>
        <dbReference type="ARBA" id="ARBA00022692"/>
    </source>
</evidence>
<dbReference type="RefSeq" id="WP_090064432.1">
    <property type="nucleotide sequence ID" value="NZ_FOFT01000002.1"/>
</dbReference>
<dbReference type="AlphaFoldDB" id="A0A1H9HQV3"/>
<comment type="subcellular location">
    <subcellularLocation>
        <location evidence="1 7">Cell membrane</location>
        <topology evidence="1 7">Multi-pass membrane protein</topology>
    </subcellularLocation>
</comment>
<evidence type="ECO:0000256" key="7">
    <source>
        <dbReference type="RuleBase" id="RU367016"/>
    </source>
</evidence>
<evidence type="ECO:0000313" key="9">
    <source>
        <dbReference type="EMBL" id="SEQ64701.1"/>
    </source>
</evidence>
<comment type="similarity">
    <text evidence="2 7">Belongs to the DedA family.</text>
</comment>
<feature type="domain" description="VTT" evidence="8">
    <location>
        <begin position="37"/>
        <end position="160"/>
    </location>
</feature>
<dbReference type="GO" id="GO:0005886">
    <property type="term" value="C:plasma membrane"/>
    <property type="evidence" value="ECO:0007669"/>
    <property type="project" value="UniProtKB-SubCell"/>
</dbReference>
<name>A0A1H9HQV3_9PSEU</name>
<dbReference type="OrthoDB" id="9813426at2"/>
<dbReference type="PANTHER" id="PTHR30353:SF0">
    <property type="entry name" value="TRANSMEMBRANE PROTEIN"/>
    <property type="match status" value="1"/>
</dbReference>
<feature type="transmembrane region" description="Helical" evidence="7">
    <location>
        <begin position="139"/>
        <end position="160"/>
    </location>
</feature>
<keyword evidence="4 7" id="KW-0812">Transmembrane</keyword>
<dbReference type="InterPro" id="IPR032818">
    <property type="entry name" value="DedA-like"/>
</dbReference>
<gene>
    <name evidence="9" type="ORF">SAMN05216195_102966</name>
</gene>
<accession>A0A1H9HQV3</accession>
<feature type="transmembrane region" description="Helical" evidence="7">
    <location>
        <begin position="172"/>
        <end position="193"/>
    </location>
</feature>
<dbReference type="PANTHER" id="PTHR30353">
    <property type="entry name" value="INNER MEMBRANE PROTEIN DEDA-RELATED"/>
    <property type="match status" value="1"/>
</dbReference>
<proteinExistence type="inferred from homology"/>
<protein>
    <submittedName>
        <fullName evidence="9">Membrane protein DedA, SNARE-associated domain</fullName>
    </submittedName>
</protein>
<dbReference type="Pfam" id="PF09335">
    <property type="entry name" value="VTT_dom"/>
    <property type="match status" value="1"/>
</dbReference>
<dbReference type="EMBL" id="FOFT01000002">
    <property type="protein sequence ID" value="SEQ64701.1"/>
    <property type="molecule type" value="Genomic_DNA"/>
</dbReference>
<feature type="transmembrane region" description="Helical" evidence="7">
    <location>
        <begin position="12"/>
        <end position="36"/>
    </location>
</feature>
<dbReference type="InterPro" id="IPR032816">
    <property type="entry name" value="VTT_dom"/>
</dbReference>
<sequence>MTALLDWLANLPPVWVIVAAGVLVFGECTLGLGFIAPGETGLFVLGTTATSPPAFVVMWLVTTVCAVGGDSVGFLIGRRYGARLRESRIVRRHGAQHWDRATAFLRRRGAVAVLAAIFLPVLRTLLPAAAGAAGLPFRTFLPAVLVGATGWCALHIGLGAAAGETARRVEKLVGTGSTIAAVAVVVVLAVVVLRRRKAVSRSGIEKHGSQGGE</sequence>
<evidence type="ECO:0000256" key="1">
    <source>
        <dbReference type="ARBA" id="ARBA00004651"/>
    </source>
</evidence>
<dbReference type="Proteomes" id="UP000199028">
    <property type="component" value="Unassembled WGS sequence"/>
</dbReference>
<evidence type="ECO:0000313" key="10">
    <source>
        <dbReference type="Proteomes" id="UP000199028"/>
    </source>
</evidence>
<feature type="transmembrane region" description="Helical" evidence="7">
    <location>
        <begin position="56"/>
        <end position="76"/>
    </location>
</feature>
<evidence type="ECO:0000256" key="2">
    <source>
        <dbReference type="ARBA" id="ARBA00010792"/>
    </source>
</evidence>
<keyword evidence="3 7" id="KW-1003">Cell membrane</keyword>
<reference evidence="10" key="1">
    <citation type="submission" date="2016-10" db="EMBL/GenBank/DDBJ databases">
        <authorList>
            <person name="Varghese N."/>
            <person name="Submissions S."/>
        </authorList>
    </citation>
    <scope>NUCLEOTIDE SEQUENCE [LARGE SCALE GENOMIC DNA]</scope>
    <source>
        <strain evidence="10">CGMCC 4.578</strain>
    </source>
</reference>
<evidence type="ECO:0000256" key="5">
    <source>
        <dbReference type="ARBA" id="ARBA00022989"/>
    </source>
</evidence>